<evidence type="ECO:0000313" key="3">
    <source>
        <dbReference type="EMBL" id="GFR65239.1"/>
    </source>
</evidence>
<reference evidence="3 4" key="1">
    <citation type="journal article" date="2021" name="Elife">
        <title>Chloroplast acquisition without the gene transfer in kleptoplastic sea slugs, Plakobranchus ocellatus.</title>
        <authorList>
            <person name="Maeda T."/>
            <person name="Takahashi S."/>
            <person name="Yoshida T."/>
            <person name="Shimamura S."/>
            <person name="Takaki Y."/>
            <person name="Nagai Y."/>
            <person name="Toyoda A."/>
            <person name="Suzuki Y."/>
            <person name="Arimoto A."/>
            <person name="Ishii H."/>
            <person name="Satoh N."/>
            <person name="Nishiyama T."/>
            <person name="Hasebe M."/>
            <person name="Maruyama T."/>
            <person name="Minagawa J."/>
            <person name="Obokata J."/>
            <person name="Shigenobu S."/>
        </authorList>
    </citation>
    <scope>NUCLEOTIDE SEQUENCE [LARGE SCALE GENOMIC DNA]</scope>
</reference>
<organism evidence="3 4">
    <name type="scientific">Elysia marginata</name>
    <dbReference type="NCBI Taxonomy" id="1093978"/>
    <lineage>
        <taxon>Eukaryota</taxon>
        <taxon>Metazoa</taxon>
        <taxon>Spiralia</taxon>
        <taxon>Lophotrochozoa</taxon>
        <taxon>Mollusca</taxon>
        <taxon>Gastropoda</taxon>
        <taxon>Heterobranchia</taxon>
        <taxon>Euthyneura</taxon>
        <taxon>Panpulmonata</taxon>
        <taxon>Sacoglossa</taxon>
        <taxon>Placobranchoidea</taxon>
        <taxon>Plakobranchidae</taxon>
        <taxon>Elysia</taxon>
    </lineage>
</organism>
<evidence type="ECO:0000313" key="4">
    <source>
        <dbReference type="Proteomes" id="UP000762676"/>
    </source>
</evidence>
<gene>
    <name evidence="3" type="ORF">ElyMa_005525800</name>
</gene>
<dbReference type="EMBL" id="BMAT01011025">
    <property type="protein sequence ID" value="GFR65239.1"/>
    <property type="molecule type" value="Genomic_DNA"/>
</dbReference>
<dbReference type="Proteomes" id="UP000762676">
    <property type="component" value="Unassembled WGS sequence"/>
</dbReference>
<sequence length="307" mass="33733">MSSALNANPTVETACPKYMLHLAGLSRFSVFNDTCFLFVTYQSLAYEDAQRSCQFEGGTLAMPKTKPVNDFLIQEMRRRGFVEQMWIGMHDRVDEGSWMWEDGSDAADWGNMNFFNGGLFGDGSDCMALDPLDGEWHDNRCYTWGFNTELHYICQYKIKAEKHTAKPNTSDDAMGQGDSVAGVELKGTKDIDDDDKADKDDSGDATEPPVDVDDKRNKGGVGNMEGPMASDSDYKGHGDTSNGVKLPKGKGDVNASIQTNDDVTDQGQGNDFVEDHSCIPFTCQNLDCGMDGYKLQDGCQICECAGN</sequence>
<dbReference type="CDD" id="cd00037">
    <property type="entry name" value="CLECT"/>
    <property type="match status" value="1"/>
</dbReference>
<dbReference type="InterPro" id="IPR001304">
    <property type="entry name" value="C-type_lectin-like"/>
</dbReference>
<dbReference type="InterPro" id="IPR050801">
    <property type="entry name" value="Ca-Dep_Lectins_ImmuneDev"/>
</dbReference>
<accession>A0AAV4EWX2</accession>
<dbReference type="InterPro" id="IPR016187">
    <property type="entry name" value="CTDL_fold"/>
</dbReference>
<protein>
    <submittedName>
        <fullName evidence="3">Collectin-10</fullName>
    </submittedName>
</protein>
<evidence type="ECO:0000259" key="2">
    <source>
        <dbReference type="PROSITE" id="PS50041"/>
    </source>
</evidence>
<proteinExistence type="predicted"/>
<dbReference type="PANTHER" id="PTHR22801">
    <property type="entry name" value="LITHOSTATHINE"/>
    <property type="match status" value="1"/>
</dbReference>
<dbReference type="Pfam" id="PF00059">
    <property type="entry name" value="Lectin_C"/>
    <property type="match status" value="1"/>
</dbReference>
<dbReference type="PROSITE" id="PS50041">
    <property type="entry name" value="C_TYPE_LECTIN_2"/>
    <property type="match status" value="1"/>
</dbReference>
<comment type="caution">
    <text evidence="3">The sequence shown here is derived from an EMBL/GenBank/DDBJ whole genome shotgun (WGS) entry which is preliminary data.</text>
</comment>
<feature type="region of interest" description="Disordered" evidence="1">
    <location>
        <begin position="184"/>
        <end position="254"/>
    </location>
</feature>
<evidence type="ECO:0000256" key="1">
    <source>
        <dbReference type="SAM" id="MobiDB-lite"/>
    </source>
</evidence>
<feature type="domain" description="C-type lectin" evidence="2">
    <location>
        <begin position="31"/>
        <end position="141"/>
    </location>
</feature>
<dbReference type="AlphaFoldDB" id="A0AAV4EWX2"/>
<dbReference type="InterPro" id="IPR016186">
    <property type="entry name" value="C-type_lectin-like/link_sf"/>
</dbReference>
<dbReference type="PANTHER" id="PTHR22801:SF63">
    <property type="entry name" value="C-TYPE LECTIN DOMAIN-CONTAINING PROTEIN"/>
    <property type="match status" value="1"/>
</dbReference>
<feature type="compositionally biased region" description="Basic and acidic residues" evidence="1">
    <location>
        <begin position="186"/>
        <end position="202"/>
    </location>
</feature>
<dbReference type="SUPFAM" id="SSF56436">
    <property type="entry name" value="C-type lectin-like"/>
    <property type="match status" value="1"/>
</dbReference>
<keyword evidence="4" id="KW-1185">Reference proteome</keyword>
<name>A0AAV4EWX2_9GAST</name>
<dbReference type="Gene3D" id="3.10.100.10">
    <property type="entry name" value="Mannose-Binding Protein A, subunit A"/>
    <property type="match status" value="1"/>
</dbReference>
<dbReference type="SMART" id="SM00034">
    <property type="entry name" value="CLECT"/>
    <property type="match status" value="1"/>
</dbReference>